<feature type="repeat" description="PPR" evidence="2">
    <location>
        <begin position="350"/>
        <end position="384"/>
    </location>
</feature>
<dbReference type="SUPFAM" id="SSF48452">
    <property type="entry name" value="TPR-like"/>
    <property type="match status" value="1"/>
</dbReference>
<dbReference type="Pfam" id="PF13812">
    <property type="entry name" value="PPR_3"/>
    <property type="match status" value="1"/>
</dbReference>
<feature type="repeat" description="PPR" evidence="2">
    <location>
        <begin position="280"/>
        <end position="314"/>
    </location>
</feature>
<dbReference type="Proteomes" id="UP001168877">
    <property type="component" value="Unassembled WGS sequence"/>
</dbReference>
<protein>
    <recommendedName>
        <fullName evidence="5">Pentatricopeptide repeat-containing protein</fullName>
    </recommendedName>
</protein>
<keyword evidence="4" id="KW-1185">Reference proteome</keyword>
<evidence type="ECO:0000313" key="3">
    <source>
        <dbReference type="EMBL" id="KAK0579032.1"/>
    </source>
</evidence>
<reference evidence="3" key="1">
    <citation type="journal article" date="2022" name="Plant J.">
        <title>Strategies of tolerance reflected in two North American maple genomes.</title>
        <authorList>
            <person name="McEvoy S.L."/>
            <person name="Sezen U.U."/>
            <person name="Trouern-Trend A."/>
            <person name="McMahon S.M."/>
            <person name="Schaberg P.G."/>
            <person name="Yang J."/>
            <person name="Wegrzyn J.L."/>
            <person name="Swenson N.G."/>
        </authorList>
    </citation>
    <scope>NUCLEOTIDE SEQUENCE</scope>
    <source>
        <strain evidence="3">NS2018</strain>
    </source>
</reference>
<feature type="repeat" description="PPR" evidence="2">
    <location>
        <begin position="315"/>
        <end position="349"/>
    </location>
</feature>
<feature type="repeat" description="PPR" evidence="2">
    <location>
        <begin position="420"/>
        <end position="454"/>
    </location>
</feature>
<dbReference type="InterPro" id="IPR002885">
    <property type="entry name" value="PPR_rpt"/>
</dbReference>
<feature type="repeat" description="PPR" evidence="2">
    <location>
        <begin position="210"/>
        <end position="244"/>
    </location>
</feature>
<proteinExistence type="predicted"/>
<gene>
    <name evidence="3" type="ORF">LWI29_019911</name>
</gene>
<dbReference type="NCBIfam" id="TIGR00756">
    <property type="entry name" value="PPR"/>
    <property type="match status" value="9"/>
</dbReference>
<dbReference type="PANTHER" id="PTHR45613">
    <property type="entry name" value="PENTATRICOPEPTIDE REPEAT-CONTAINING PROTEIN"/>
    <property type="match status" value="1"/>
</dbReference>
<dbReference type="PANTHER" id="PTHR45613:SF4">
    <property type="entry name" value="PENTATRICOPEPTIDE (PPR) REPEAT PROTEIN"/>
    <property type="match status" value="1"/>
</dbReference>
<organism evidence="3 4">
    <name type="scientific">Acer saccharum</name>
    <name type="common">Sugar maple</name>
    <dbReference type="NCBI Taxonomy" id="4024"/>
    <lineage>
        <taxon>Eukaryota</taxon>
        <taxon>Viridiplantae</taxon>
        <taxon>Streptophyta</taxon>
        <taxon>Embryophyta</taxon>
        <taxon>Tracheophyta</taxon>
        <taxon>Spermatophyta</taxon>
        <taxon>Magnoliopsida</taxon>
        <taxon>eudicotyledons</taxon>
        <taxon>Gunneridae</taxon>
        <taxon>Pentapetalae</taxon>
        <taxon>rosids</taxon>
        <taxon>malvids</taxon>
        <taxon>Sapindales</taxon>
        <taxon>Sapindaceae</taxon>
        <taxon>Hippocastanoideae</taxon>
        <taxon>Acereae</taxon>
        <taxon>Acer</taxon>
    </lineage>
</organism>
<keyword evidence="1" id="KW-0677">Repeat</keyword>
<accession>A0AA39RUP1</accession>
<feature type="repeat" description="PPR" evidence="2">
    <location>
        <begin position="455"/>
        <end position="489"/>
    </location>
</feature>
<feature type="repeat" description="PPR" evidence="2">
    <location>
        <begin position="490"/>
        <end position="524"/>
    </location>
</feature>
<sequence>MWVSIIKLFSVRKYIKHIRFQSVSALAQLKSSSSYSDFDSQYREQMNIKTFGLNTVTVVENLNCLKNEPIAAISHFENLKRIGFLHDVYTYAAFVRILCCWRFNNKLSSVFMEIVRKSNNIDFEVTDLLEAIYDDRSNSFVLASNAMVKAYVSLRMFDQVIDIFFPPKRHGFVFSILSLNFLMSQLIQCGKVDIARFVYQQLKRLGLSLNHYTYNLAIKALCKIGSLEEAAEVFEDMDKAGVTPNAFAYSTYIEGLCMNGKSDSGYQLLREWRVAKVPLDTFAFTIVIRGFCNENRLREAAGVLLDMEKHGVVPNVYVYGELISWYCRYGNISKALYIHNKMMSKGIETNSVTVSVLLKCLFQLGMNSEALSQFEEFKKSGIFVDWVCYNLVLDALCKLGKVEEAMKLFNEMKKKQIVPDVVNYTTLINGYCCQGKLLDAFNLFKDMKDSGQEPNLVTCNILASGLARCGYVKKVYDFLDYMKTLGLKPNTVTLNMIIEGLCLGGKVKEAEAFLDSLQEKCLENYLALCNGYCEANSLEKAFQLFMRLSRHGVIVKKGSCCKIVYEKLIDVLCRAGEMGKARMVFDILIDRGFTPDLLTYTQMIKSYFKVNCSREACDLFNDMKRRGIKPDLVTYKVLFNAHSKINPKSSSLPDAIQSTVRWTTFKKLLVFDEMIDRGLEPDIVMLTTLLSGYFAGDVDKAATLTKDTSVMAYGSCGLALSWTLLEQLLATRPPTDRHMLRSPVGRRSETPVKKMRRLVELRSCFVSSNIQIFKEF</sequence>
<dbReference type="Pfam" id="PF13041">
    <property type="entry name" value="PPR_2"/>
    <property type="match status" value="5"/>
</dbReference>
<dbReference type="AlphaFoldDB" id="A0AA39RUP1"/>
<name>A0AA39RUP1_ACESA</name>
<dbReference type="Gene3D" id="1.25.40.10">
    <property type="entry name" value="Tetratricopeptide repeat domain"/>
    <property type="match status" value="6"/>
</dbReference>
<evidence type="ECO:0008006" key="5">
    <source>
        <dbReference type="Google" id="ProtNLM"/>
    </source>
</evidence>
<reference evidence="3" key="2">
    <citation type="submission" date="2023-06" db="EMBL/GenBank/DDBJ databases">
        <authorList>
            <person name="Swenson N.G."/>
            <person name="Wegrzyn J.L."/>
            <person name="Mcevoy S.L."/>
        </authorList>
    </citation>
    <scope>NUCLEOTIDE SEQUENCE</scope>
    <source>
        <strain evidence="3">NS2018</strain>
        <tissue evidence="3">Leaf</tissue>
    </source>
</reference>
<dbReference type="PROSITE" id="PS51375">
    <property type="entry name" value="PPR"/>
    <property type="match status" value="10"/>
</dbReference>
<comment type="caution">
    <text evidence="3">The sequence shown here is derived from an EMBL/GenBank/DDBJ whole genome shotgun (WGS) entry which is preliminary data.</text>
</comment>
<evidence type="ECO:0000256" key="2">
    <source>
        <dbReference type="PROSITE-ProRule" id="PRU00708"/>
    </source>
</evidence>
<feature type="repeat" description="PPR" evidence="2">
    <location>
        <begin position="596"/>
        <end position="630"/>
    </location>
</feature>
<dbReference type="Pfam" id="PF01535">
    <property type="entry name" value="PPR"/>
    <property type="match status" value="3"/>
</dbReference>
<dbReference type="EMBL" id="JAUESC010000385">
    <property type="protein sequence ID" value="KAK0579032.1"/>
    <property type="molecule type" value="Genomic_DNA"/>
</dbReference>
<evidence type="ECO:0000313" key="4">
    <source>
        <dbReference type="Proteomes" id="UP001168877"/>
    </source>
</evidence>
<feature type="repeat" description="PPR" evidence="2">
    <location>
        <begin position="561"/>
        <end position="595"/>
    </location>
</feature>
<evidence type="ECO:0000256" key="1">
    <source>
        <dbReference type="ARBA" id="ARBA00022737"/>
    </source>
</evidence>
<feature type="repeat" description="PPR" evidence="2">
    <location>
        <begin position="385"/>
        <end position="419"/>
    </location>
</feature>
<dbReference type="InterPro" id="IPR011990">
    <property type="entry name" value="TPR-like_helical_dom_sf"/>
</dbReference>